<comment type="similarity">
    <text evidence="1">Belongs to the transglycosylase Slt family.</text>
</comment>
<dbReference type="InterPro" id="IPR023346">
    <property type="entry name" value="Lysozyme-like_dom_sf"/>
</dbReference>
<evidence type="ECO:0000259" key="3">
    <source>
        <dbReference type="Pfam" id="PF01464"/>
    </source>
</evidence>
<evidence type="ECO:0000256" key="2">
    <source>
        <dbReference type="SAM" id="MobiDB-lite"/>
    </source>
</evidence>
<evidence type="ECO:0000313" key="6">
    <source>
        <dbReference type="Proteomes" id="UP000276615"/>
    </source>
</evidence>
<name>A0A3M4SAR8_9PSED</name>
<dbReference type="SUPFAM" id="SSF53955">
    <property type="entry name" value="Lysozyme-like"/>
    <property type="match status" value="1"/>
</dbReference>
<dbReference type="Pfam" id="PF01464">
    <property type="entry name" value="SLT"/>
    <property type="match status" value="1"/>
</dbReference>
<dbReference type="PROSITE" id="PS00922">
    <property type="entry name" value="TRANSGLYCOSYLASE"/>
    <property type="match status" value="1"/>
</dbReference>
<dbReference type="Gene3D" id="1.10.530.10">
    <property type="match status" value="1"/>
</dbReference>
<comment type="caution">
    <text evidence="5">The sequence shown here is derived from an EMBL/GenBank/DDBJ whole genome shotgun (WGS) entry which is preliminary data.</text>
</comment>
<feature type="region of interest" description="Disordered" evidence="2">
    <location>
        <begin position="466"/>
        <end position="544"/>
    </location>
</feature>
<dbReference type="Pfam" id="PF06474">
    <property type="entry name" value="LPAM_MltD"/>
    <property type="match status" value="1"/>
</dbReference>
<sequence>MACDASGFHRKNLWLKGFSKALCAAISVSKGTVTASAPRRVDTFRTFPPMPAVAFPVSSPRLLARAVQIAVLAMGALCVGCQSVDYSPPRQDRPPRLVSGLVYWGGDDQEGSRAADKISDLPVYNGEDVWQRVAQRCRLVDGQGMNERIARQRDWLLSNRGFITGASVRASPYLHFIVERLDERNMPLELALLPMIESSYNPMANSPAAAAGLWQFIPSTGRSFNLHQSATYDARRDVVASSKAAMDYLTRLHDQFNNDWLLALAAYNAGEGTVGRAIEANRRRGLPVDYWNLNLPKETQDYVPRLLALSMVVRNPNAYGVKLTPVANTPYFDVVELNHAVDLTQLAATAGVDEGQLLRLNSAFLRKKTFDGPGRLLIPKTQNRVLTTSIARITGESPVTASTPVVTPSAIVKRAAERLPAPALVAERPVRVAERPPLPKPVQSAQLAENLPSPKAAQPLPVAEQPAAPEALQPVPAAESTPAVEIVQSAPVVEPDPLTNRIQLPRIRDDRSSPRKRDDDEYRSGPRELPLGPRVVVFASDPRQ</sequence>
<dbReference type="GO" id="GO:0016020">
    <property type="term" value="C:membrane"/>
    <property type="evidence" value="ECO:0007669"/>
    <property type="project" value="InterPro"/>
</dbReference>
<feature type="domain" description="Lytic murein transglycosylase D lipid attachment" evidence="4">
    <location>
        <begin position="50"/>
        <end position="83"/>
    </location>
</feature>
<dbReference type="FunFam" id="1.10.530.10:FF:000004">
    <property type="entry name" value="Membrane-bound lytic murein transglycosylase D"/>
    <property type="match status" value="1"/>
</dbReference>
<evidence type="ECO:0000259" key="4">
    <source>
        <dbReference type="Pfam" id="PF06474"/>
    </source>
</evidence>
<proteinExistence type="inferred from homology"/>
<reference evidence="5 6" key="1">
    <citation type="submission" date="2018-08" db="EMBL/GenBank/DDBJ databases">
        <title>Recombination of ecologically and evolutionarily significant loci maintains genetic cohesion in the Pseudomonas syringae species complex.</title>
        <authorList>
            <person name="Dillon M."/>
            <person name="Thakur S."/>
            <person name="Almeida R.N.D."/>
            <person name="Weir B.S."/>
            <person name="Guttman D.S."/>
        </authorList>
    </citation>
    <scope>NUCLEOTIDE SEQUENCE [LARGE SCALE GENOMIC DNA]</scope>
    <source>
        <strain evidence="5 6">ICMP 8670</strain>
    </source>
</reference>
<evidence type="ECO:0000313" key="5">
    <source>
        <dbReference type="EMBL" id="RMR12105.1"/>
    </source>
</evidence>
<organism evidence="5 6">
    <name type="scientific">Pseudomonas syringae pv. primulae</name>
    <dbReference type="NCBI Taxonomy" id="251707"/>
    <lineage>
        <taxon>Bacteria</taxon>
        <taxon>Pseudomonadati</taxon>
        <taxon>Pseudomonadota</taxon>
        <taxon>Gammaproteobacteria</taxon>
        <taxon>Pseudomonadales</taxon>
        <taxon>Pseudomonadaceae</taxon>
        <taxon>Pseudomonas</taxon>
    </lineage>
</organism>
<dbReference type="GO" id="GO:0008933">
    <property type="term" value="F:peptidoglycan lytic transglycosylase activity"/>
    <property type="evidence" value="ECO:0007669"/>
    <property type="project" value="InterPro"/>
</dbReference>
<accession>A0A3M4SAR8</accession>
<dbReference type="GO" id="GO:0000270">
    <property type="term" value="P:peptidoglycan metabolic process"/>
    <property type="evidence" value="ECO:0007669"/>
    <property type="project" value="InterPro"/>
</dbReference>
<feature type="compositionally biased region" description="Basic and acidic residues" evidence="2">
    <location>
        <begin position="506"/>
        <end position="526"/>
    </location>
</feature>
<dbReference type="PANTHER" id="PTHR37423:SF2">
    <property type="entry name" value="MEMBRANE-BOUND LYTIC MUREIN TRANSGLYCOSYLASE C"/>
    <property type="match status" value="1"/>
</dbReference>
<dbReference type="AlphaFoldDB" id="A0A3M4SAR8"/>
<dbReference type="Proteomes" id="UP000276615">
    <property type="component" value="Unassembled WGS sequence"/>
</dbReference>
<protein>
    <submittedName>
        <fullName evidence="5">Membrane-bound lytic murein transglycosylase D</fullName>
    </submittedName>
</protein>
<dbReference type="InterPro" id="IPR010511">
    <property type="entry name" value="MltD_lipid-attach"/>
</dbReference>
<feature type="domain" description="Transglycosylase SLT" evidence="3">
    <location>
        <begin position="183"/>
        <end position="283"/>
    </location>
</feature>
<dbReference type="PANTHER" id="PTHR37423">
    <property type="entry name" value="SOLUBLE LYTIC MUREIN TRANSGLYCOSYLASE-RELATED"/>
    <property type="match status" value="1"/>
</dbReference>
<gene>
    <name evidence="5" type="ORF">ALP92_04992</name>
</gene>
<dbReference type="CDD" id="cd16894">
    <property type="entry name" value="MltD-like"/>
    <property type="match status" value="1"/>
</dbReference>
<evidence type="ECO:0000256" key="1">
    <source>
        <dbReference type="ARBA" id="ARBA00007734"/>
    </source>
</evidence>
<dbReference type="InterPro" id="IPR000189">
    <property type="entry name" value="Transglyc_AS"/>
</dbReference>
<dbReference type="EMBL" id="RBRQ01000106">
    <property type="protein sequence ID" value="RMR12105.1"/>
    <property type="molecule type" value="Genomic_DNA"/>
</dbReference>
<dbReference type="InterPro" id="IPR008258">
    <property type="entry name" value="Transglycosylase_SLT_dom_1"/>
</dbReference>
<feature type="compositionally biased region" description="Low complexity" evidence="2">
    <location>
        <begin position="466"/>
        <end position="479"/>
    </location>
</feature>